<evidence type="ECO:0000256" key="1">
    <source>
        <dbReference type="SAM" id="Phobius"/>
    </source>
</evidence>
<gene>
    <name evidence="2" type="ORF">MNV_1140005</name>
</gene>
<dbReference type="AlphaFoldDB" id="A0A284VJG2"/>
<proteinExistence type="predicted"/>
<keyword evidence="1" id="KW-0812">Transmembrane</keyword>
<sequence>MNIKISICLLLLGFAPAASASMIDTVWVARSSGFIGANDTLTFEDYLIKAKTVDATSAFIEVYKGMNKIEQKEFNTNEYREYKNIRVTLLGIWDKYSWVSISKPESKAIWKPAGNKMLKWGEKYEFMNYTLSAESFGSGSVNLTISGKETSETRSFSKDSYGDYGNLRITVTNISQDGLVGLEFLTYPLPGVKASISTDKEEYYPDENIQVTVNAASDVDLNIEGIILESSANTEVLPAMFSATNTTGTAYFRSRIKQSPGNSTVTITATILARDYYGNEYSNRISKTVHIMPVISITKWAAPDTDEQNVTVNLFVYNGGSTEESISVYDTVYDGKKDLKQLNWTIKLKPGVSSNIEYHTPVQTAGQYILPPAMAKWKMNTSLSKEAVVTIHGPLVVITKSAAKAGNLLNVKLDINNTGDRPAIVNLSDKIPAGQPVVSGIAAWSGMLEAGEHTVIIYSLPGDIISLPAAGAVYRDIHGFAREAQSNTVEISGAGNNVDTESTISKMNTDSPLKATPDEILSFMVSSFAVISGIFAGVAVVVYILIRLKRR</sequence>
<organism evidence="2 3">
    <name type="scientific">Candidatus Methanoperedens nitratireducens</name>
    <dbReference type="NCBI Taxonomy" id="1392998"/>
    <lineage>
        <taxon>Archaea</taxon>
        <taxon>Methanobacteriati</taxon>
        <taxon>Methanobacteriota</taxon>
        <taxon>Stenosarchaea group</taxon>
        <taxon>Methanomicrobia</taxon>
        <taxon>Methanosarcinales</taxon>
        <taxon>ANME-2 cluster</taxon>
        <taxon>Candidatus Methanoperedentaceae</taxon>
        <taxon>Candidatus Methanoperedens</taxon>
    </lineage>
</organism>
<keyword evidence="1" id="KW-0472">Membrane</keyword>
<keyword evidence="3" id="KW-1185">Reference proteome</keyword>
<name>A0A284VJG2_9EURY</name>
<accession>A0A284VJG2</accession>
<feature type="transmembrane region" description="Helical" evidence="1">
    <location>
        <begin position="520"/>
        <end position="546"/>
    </location>
</feature>
<reference evidence="3" key="1">
    <citation type="submission" date="2017-06" db="EMBL/GenBank/DDBJ databases">
        <authorList>
            <person name="Cremers G."/>
        </authorList>
    </citation>
    <scope>NUCLEOTIDE SEQUENCE [LARGE SCALE GENOMIC DNA]</scope>
</reference>
<keyword evidence="1" id="KW-1133">Transmembrane helix</keyword>
<evidence type="ECO:0000313" key="3">
    <source>
        <dbReference type="Proteomes" id="UP000218615"/>
    </source>
</evidence>
<protein>
    <submittedName>
        <fullName evidence="2">Uncharacterized protein</fullName>
    </submittedName>
</protein>
<dbReference type="OrthoDB" id="147890at2157"/>
<dbReference type="RefSeq" id="WP_096203705.1">
    <property type="nucleotide sequence ID" value="NZ_FZMP01000018.1"/>
</dbReference>
<evidence type="ECO:0000313" key="2">
    <source>
        <dbReference type="EMBL" id="SNQ59309.1"/>
    </source>
</evidence>
<dbReference type="Proteomes" id="UP000218615">
    <property type="component" value="Unassembled WGS sequence"/>
</dbReference>
<dbReference type="EMBL" id="FZMP01000018">
    <property type="protein sequence ID" value="SNQ59309.1"/>
    <property type="molecule type" value="Genomic_DNA"/>
</dbReference>